<accession>A0A8S5RDC2</accession>
<evidence type="ECO:0000313" key="1">
    <source>
        <dbReference type="EMBL" id="DAE28964.1"/>
    </source>
</evidence>
<sequence>MRRKSILIDIPVIAYQTWCISWIYPDEDEFADNMDSAFDDIKKRYPYDETNKHIK</sequence>
<reference evidence="1" key="1">
    <citation type="journal article" date="2021" name="Proc. Natl. Acad. Sci. U.S.A.">
        <title>A Catalog of Tens of Thousands of Viruses from Human Metagenomes Reveals Hidden Associations with Chronic Diseases.</title>
        <authorList>
            <person name="Tisza M.J."/>
            <person name="Buck C.B."/>
        </authorList>
    </citation>
    <scope>NUCLEOTIDE SEQUENCE</scope>
    <source>
        <strain evidence="1">CtmTa7</strain>
    </source>
</reference>
<proteinExistence type="predicted"/>
<dbReference type="EMBL" id="BK059091">
    <property type="protein sequence ID" value="DAE28964.1"/>
    <property type="molecule type" value="Genomic_DNA"/>
</dbReference>
<name>A0A8S5RDC2_9VIRU</name>
<protein>
    <submittedName>
        <fullName evidence="1">Uncharacterized protein</fullName>
    </submittedName>
</protein>
<organism evidence="1">
    <name type="scientific">virus sp. ctmTa7</name>
    <dbReference type="NCBI Taxonomy" id="2828255"/>
    <lineage>
        <taxon>Viruses</taxon>
    </lineage>
</organism>